<dbReference type="InterPro" id="IPR036390">
    <property type="entry name" value="WH_DNA-bd_sf"/>
</dbReference>
<reference evidence="5 6" key="1">
    <citation type="submission" date="2018-02" db="EMBL/GenBank/DDBJ databases">
        <title>Genomic analysis of the strain RR4-38 isolated from a seawater recirculating aquaculture system.</title>
        <authorList>
            <person name="Kim Y.-S."/>
            <person name="Jang Y.H."/>
            <person name="Kim K.-H."/>
        </authorList>
    </citation>
    <scope>NUCLEOTIDE SEQUENCE [LARGE SCALE GENOMIC DNA]</scope>
    <source>
        <strain evidence="5 6">RR4-38</strain>
    </source>
</reference>
<accession>A0A2S0I038</accession>
<keyword evidence="1" id="KW-0805">Transcription regulation</keyword>
<dbReference type="EMBL" id="CP027062">
    <property type="protein sequence ID" value="AVI52194.1"/>
    <property type="molecule type" value="Genomic_DNA"/>
</dbReference>
<evidence type="ECO:0000256" key="1">
    <source>
        <dbReference type="ARBA" id="ARBA00023015"/>
    </source>
</evidence>
<name>A0A2S0I038_9FLAO</name>
<dbReference type="SUPFAM" id="SSF46785">
    <property type="entry name" value="Winged helix' DNA-binding domain"/>
    <property type="match status" value="1"/>
</dbReference>
<dbReference type="AlphaFoldDB" id="A0A2S0I038"/>
<keyword evidence="2" id="KW-0238">DNA-binding</keyword>
<keyword evidence="3" id="KW-0804">Transcription</keyword>
<dbReference type="Proteomes" id="UP000238442">
    <property type="component" value="Chromosome"/>
</dbReference>
<organism evidence="5 6">
    <name type="scientific">Pukyongia salina</name>
    <dbReference type="NCBI Taxonomy" id="2094025"/>
    <lineage>
        <taxon>Bacteria</taxon>
        <taxon>Pseudomonadati</taxon>
        <taxon>Bacteroidota</taxon>
        <taxon>Flavobacteriia</taxon>
        <taxon>Flavobacteriales</taxon>
        <taxon>Flavobacteriaceae</taxon>
        <taxon>Pukyongia</taxon>
    </lineage>
</organism>
<feature type="domain" description="HTH hxlR-type" evidence="4">
    <location>
        <begin position="12"/>
        <end position="110"/>
    </location>
</feature>
<dbReference type="RefSeq" id="WP_105217434.1">
    <property type="nucleotide sequence ID" value="NZ_CP027062.1"/>
</dbReference>
<gene>
    <name evidence="5" type="ORF">C5O00_13930</name>
</gene>
<protein>
    <submittedName>
        <fullName evidence="5">Transcriptional regulator</fullName>
    </submittedName>
</protein>
<evidence type="ECO:0000313" key="6">
    <source>
        <dbReference type="Proteomes" id="UP000238442"/>
    </source>
</evidence>
<dbReference type="InterPro" id="IPR036388">
    <property type="entry name" value="WH-like_DNA-bd_sf"/>
</dbReference>
<dbReference type="OrthoDB" id="9797599at2"/>
<sequence length="136" mass="15560">MARKYIDNPNACSLVHTMNIIGNKWKPIILYLLSNGSMRFGMLNTLIPTISKKVLTNQLKELENDGLLLRQSFAEIPPRVEYSLTEKAIGLLPVLRKLSDWANEAYPEMEFEQCRIIEKEKSQRTTTYIKNSGLSA</sequence>
<proteinExistence type="predicted"/>
<dbReference type="GO" id="GO:0003677">
    <property type="term" value="F:DNA binding"/>
    <property type="evidence" value="ECO:0007669"/>
    <property type="project" value="UniProtKB-KW"/>
</dbReference>
<dbReference type="InterPro" id="IPR002577">
    <property type="entry name" value="HTH_HxlR"/>
</dbReference>
<dbReference type="PROSITE" id="PS51118">
    <property type="entry name" value="HTH_HXLR"/>
    <property type="match status" value="1"/>
</dbReference>
<dbReference type="Gene3D" id="1.10.10.10">
    <property type="entry name" value="Winged helix-like DNA-binding domain superfamily/Winged helix DNA-binding domain"/>
    <property type="match status" value="1"/>
</dbReference>
<evidence type="ECO:0000313" key="5">
    <source>
        <dbReference type="EMBL" id="AVI52194.1"/>
    </source>
</evidence>
<dbReference type="PANTHER" id="PTHR33204">
    <property type="entry name" value="TRANSCRIPTIONAL REGULATOR, MARR FAMILY"/>
    <property type="match status" value="1"/>
</dbReference>
<dbReference type="PANTHER" id="PTHR33204:SF29">
    <property type="entry name" value="TRANSCRIPTIONAL REGULATOR"/>
    <property type="match status" value="1"/>
</dbReference>
<dbReference type="KEGG" id="aue:C5O00_13930"/>
<keyword evidence="6" id="KW-1185">Reference proteome</keyword>
<dbReference type="Pfam" id="PF01638">
    <property type="entry name" value="HxlR"/>
    <property type="match status" value="1"/>
</dbReference>
<evidence type="ECO:0000259" key="4">
    <source>
        <dbReference type="PROSITE" id="PS51118"/>
    </source>
</evidence>
<evidence type="ECO:0000256" key="3">
    <source>
        <dbReference type="ARBA" id="ARBA00023163"/>
    </source>
</evidence>
<evidence type="ECO:0000256" key="2">
    <source>
        <dbReference type="ARBA" id="ARBA00023125"/>
    </source>
</evidence>